<feature type="compositionally biased region" description="Gly residues" evidence="1">
    <location>
        <begin position="1"/>
        <end position="10"/>
    </location>
</feature>
<dbReference type="EMBL" id="JARKHS020027760">
    <property type="protein sequence ID" value="KAK8765063.1"/>
    <property type="molecule type" value="Genomic_DNA"/>
</dbReference>
<evidence type="ECO:0000313" key="2">
    <source>
        <dbReference type="EMBL" id="KAK8765063.1"/>
    </source>
</evidence>
<feature type="region of interest" description="Disordered" evidence="1">
    <location>
        <begin position="1"/>
        <end position="28"/>
    </location>
</feature>
<sequence length="96" mass="9880">MTSGSSGGLESGVTSSGSNLPVSGSRKASPTVAGAWALAVLLLRPYSLAHRGRLLGVEEDGGLFPADHEKHIHGVRCAGRRALVRRLGLQPAVPSN</sequence>
<reference evidence="2 3" key="1">
    <citation type="journal article" date="2023" name="Arcadia Sci">
        <title>De novo assembly of a long-read Amblyomma americanum tick genome.</title>
        <authorList>
            <person name="Chou S."/>
            <person name="Poskanzer K.E."/>
            <person name="Rollins M."/>
            <person name="Thuy-Boun P.S."/>
        </authorList>
    </citation>
    <scope>NUCLEOTIDE SEQUENCE [LARGE SCALE GENOMIC DNA]</scope>
    <source>
        <strain evidence="2">F_SG_1</strain>
        <tissue evidence="2">Salivary glands</tissue>
    </source>
</reference>
<gene>
    <name evidence="2" type="ORF">V5799_032329</name>
</gene>
<dbReference type="AlphaFoldDB" id="A0AAQ4DRH3"/>
<proteinExistence type="predicted"/>
<evidence type="ECO:0000313" key="3">
    <source>
        <dbReference type="Proteomes" id="UP001321473"/>
    </source>
</evidence>
<keyword evidence="3" id="KW-1185">Reference proteome</keyword>
<name>A0AAQ4DRH3_AMBAM</name>
<accession>A0AAQ4DRH3</accession>
<comment type="caution">
    <text evidence="2">The sequence shown here is derived from an EMBL/GenBank/DDBJ whole genome shotgun (WGS) entry which is preliminary data.</text>
</comment>
<feature type="compositionally biased region" description="Polar residues" evidence="1">
    <location>
        <begin position="12"/>
        <end position="28"/>
    </location>
</feature>
<protein>
    <submittedName>
        <fullName evidence="2">Uncharacterized protein</fullName>
    </submittedName>
</protein>
<dbReference type="Proteomes" id="UP001321473">
    <property type="component" value="Unassembled WGS sequence"/>
</dbReference>
<evidence type="ECO:0000256" key="1">
    <source>
        <dbReference type="SAM" id="MobiDB-lite"/>
    </source>
</evidence>
<organism evidence="2 3">
    <name type="scientific">Amblyomma americanum</name>
    <name type="common">Lone star tick</name>
    <dbReference type="NCBI Taxonomy" id="6943"/>
    <lineage>
        <taxon>Eukaryota</taxon>
        <taxon>Metazoa</taxon>
        <taxon>Ecdysozoa</taxon>
        <taxon>Arthropoda</taxon>
        <taxon>Chelicerata</taxon>
        <taxon>Arachnida</taxon>
        <taxon>Acari</taxon>
        <taxon>Parasitiformes</taxon>
        <taxon>Ixodida</taxon>
        <taxon>Ixodoidea</taxon>
        <taxon>Ixodidae</taxon>
        <taxon>Amblyomminae</taxon>
        <taxon>Amblyomma</taxon>
    </lineage>
</organism>